<accession>A0ABY7S2K0</accession>
<evidence type="ECO:0000259" key="1">
    <source>
        <dbReference type="Pfam" id="PF04471"/>
    </source>
</evidence>
<dbReference type="PANTHER" id="PTHR43236">
    <property type="entry name" value="ANTITOXIN HIGA1"/>
    <property type="match status" value="1"/>
</dbReference>
<dbReference type="RefSeq" id="WP_249997361.1">
    <property type="nucleotide sequence ID" value="NZ_CP116221.1"/>
</dbReference>
<dbReference type="Gene3D" id="1.10.10.2910">
    <property type="match status" value="1"/>
</dbReference>
<dbReference type="PANTHER" id="PTHR43236:SF1">
    <property type="entry name" value="BLL7220 PROTEIN"/>
    <property type="match status" value="1"/>
</dbReference>
<protein>
    <submittedName>
        <fullName evidence="3">ImmA/IrrE family metallo-endopeptidase</fullName>
    </submittedName>
</protein>
<proteinExistence type="predicted"/>
<feature type="domain" description="IrrE N-terminal-like" evidence="2">
    <location>
        <begin position="256"/>
        <end position="345"/>
    </location>
</feature>
<evidence type="ECO:0000313" key="4">
    <source>
        <dbReference type="Proteomes" id="UP001202717"/>
    </source>
</evidence>
<dbReference type="InterPro" id="IPR010359">
    <property type="entry name" value="IrrE_HExxH"/>
</dbReference>
<reference evidence="3 4" key="1">
    <citation type="submission" date="2023-01" db="EMBL/GenBank/DDBJ databases">
        <title>Psychroserpens ponticola sp. nov., isolated from seawater.</title>
        <authorList>
            <person name="Kristyanto S."/>
            <person name="Jung J."/>
            <person name="Kim J.M."/>
            <person name="Jeon C.O."/>
        </authorList>
    </citation>
    <scope>NUCLEOTIDE SEQUENCE [LARGE SCALE GENOMIC DNA]</scope>
    <source>
        <strain evidence="3 4">MSW6</strain>
    </source>
</reference>
<dbReference type="EMBL" id="CP116221">
    <property type="protein sequence ID" value="WCO03513.1"/>
    <property type="molecule type" value="Genomic_DNA"/>
</dbReference>
<dbReference type="InterPro" id="IPR052345">
    <property type="entry name" value="Rad_response_metalloprotease"/>
</dbReference>
<feature type="domain" description="Restriction endonuclease type IV Mrr" evidence="1">
    <location>
        <begin position="34"/>
        <end position="128"/>
    </location>
</feature>
<sequence length="407" mass="47913">MNTTLKGDIFEKRVFDLLKELLENDEFYLSRNHSEIFAKKGYPSERRKSDIIFDITIESYIPNAEQYSHLTVFECKDLNKNVSVDDIEEFESKLRQVGEHDTKGIMVSTKGFAKRTINIAKSLKIGLLKVQSNNQLDWINFRKDKFKQEIEFEDNNSEPFLASVNNKVLTNLADLLLELKIIDSYTHKEKYINIPYLTEKRIEGIVERLYGYDIHENYCLDTQKLCEFIESKYPVKFEFNNLTDDILGKIEFNPMKITVDKNLEENRLRFTLCHEIGHLILHGKLLENSIDKKEDNDYSLSLKYYVSDMSNRRLEIQANIFASHLLIPLNPLLKEVSKYFAKERIHKSYLYLDNQPVNRLLVLNLLNKLSIKFKASNESIKIRLIALNLLKDETNFSFKQLLKNRTR</sequence>
<dbReference type="Pfam" id="PF04471">
    <property type="entry name" value="Mrr_cat"/>
    <property type="match status" value="1"/>
</dbReference>
<gene>
    <name evidence="3" type="ORF">MUN68_008390</name>
</gene>
<keyword evidence="4" id="KW-1185">Reference proteome</keyword>
<dbReference type="Pfam" id="PF06114">
    <property type="entry name" value="Peptidase_M78"/>
    <property type="match status" value="1"/>
</dbReference>
<dbReference type="InterPro" id="IPR007560">
    <property type="entry name" value="Restrct_endonuc_IV_Mrr"/>
</dbReference>
<evidence type="ECO:0000313" key="3">
    <source>
        <dbReference type="EMBL" id="WCO03513.1"/>
    </source>
</evidence>
<organism evidence="3 4">
    <name type="scientific">Psychroserpens ponticola</name>
    <dbReference type="NCBI Taxonomy" id="2932268"/>
    <lineage>
        <taxon>Bacteria</taxon>
        <taxon>Pseudomonadati</taxon>
        <taxon>Bacteroidota</taxon>
        <taxon>Flavobacteriia</taxon>
        <taxon>Flavobacteriales</taxon>
        <taxon>Flavobacteriaceae</taxon>
        <taxon>Psychroserpens</taxon>
    </lineage>
</organism>
<name>A0ABY7S2K0_9FLAO</name>
<dbReference type="Proteomes" id="UP001202717">
    <property type="component" value="Chromosome"/>
</dbReference>
<evidence type="ECO:0000259" key="2">
    <source>
        <dbReference type="Pfam" id="PF06114"/>
    </source>
</evidence>